<accession>A0AAE4FNA9</accession>
<dbReference type="Proteomes" id="UP001182303">
    <property type="component" value="Unassembled WGS sequence"/>
</dbReference>
<dbReference type="AlphaFoldDB" id="A0AAE4FNA9"/>
<evidence type="ECO:0000313" key="2">
    <source>
        <dbReference type="EMBL" id="MDS1004742.1"/>
    </source>
</evidence>
<dbReference type="RefSeq" id="WP_310944205.1">
    <property type="nucleotide sequence ID" value="NZ_JARUIS010000027.1"/>
</dbReference>
<keyword evidence="1" id="KW-0175">Coiled coil</keyword>
<evidence type="ECO:0000313" key="3">
    <source>
        <dbReference type="Proteomes" id="UP001182303"/>
    </source>
</evidence>
<name>A0AAE4FNA9_CLOSG</name>
<reference evidence="2" key="1">
    <citation type="submission" date="2023-04" db="EMBL/GenBank/DDBJ databases">
        <title>Assessment of the microbiological origin of a defect in Grana Padano cheese.</title>
        <authorList>
            <person name="Zago M."/>
            <person name="Rossetti L."/>
            <person name="Bonvini B."/>
            <person name="Carminati D."/>
            <person name="Giraffa G."/>
        </authorList>
    </citation>
    <scope>NUCLEOTIDE SEQUENCE</scope>
    <source>
        <strain evidence="2">4990</strain>
    </source>
</reference>
<proteinExistence type="predicted"/>
<sequence>MNIEISILYTILGATLSYLGYKRLKEKDNKEEGKNEGITALKLDYISKGVDDIRLDLKAADRKIEDVNTRLIKVEESTKSAHHRLDSLGKED</sequence>
<feature type="coiled-coil region" evidence="1">
    <location>
        <begin position="50"/>
        <end position="77"/>
    </location>
</feature>
<gene>
    <name evidence="2" type="ORF">P9J83_14745</name>
</gene>
<evidence type="ECO:0000256" key="1">
    <source>
        <dbReference type="SAM" id="Coils"/>
    </source>
</evidence>
<protein>
    <submittedName>
        <fullName evidence="2">Uncharacterized protein</fullName>
    </submittedName>
</protein>
<organism evidence="2 3">
    <name type="scientific">Clostridium sporogenes</name>
    <dbReference type="NCBI Taxonomy" id="1509"/>
    <lineage>
        <taxon>Bacteria</taxon>
        <taxon>Bacillati</taxon>
        <taxon>Bacillota</taxon>
        <taxon>Clostridia</taxon>
        <taxon>Eubacteriales</taxon>
        <taxon>Clostridiaceae</taxon>
        <taxon>Clostridium</taxon>
    </lineage>
</organism>
<dbReference type="EMBL" id="JARUIS010000027">
    <property type="protein sequence ID" value="MDS1004742.1"/>
    <property type="molecule type" value="Genomic_DNA"/>
</dbReference>
<comment type="caution">
    <text evidence="2">The sequence shown here is derived from an EMBL/GenBank/DDBJ whole genome shotgun (WGS) entry which is preliminary data.</text>
</comment>